<dbReference type="EMBL" id="SRLO01000217">
    <property type="protein sequence ID" value="TNN66514.1"/>
    <property type="molecule type" value="Genomic_DNA"/>
</dbReference>
<protein>
    <submittedName>
        <fullName evidence="2">Uncharacterized protein</fullName>
    </submittedName>
</protein>
<gene>
    <name evidence="2" type="ORF">EYF80_023200</name>
</gene>
<accession>A0A4Z2HNH9</accession>
<evidence type="ECO:0000313" key="3">
    <source>
        <dbReference type="Proteomes" id="UP000314294"/>
    </source>
</evidence>
<dbReference type="Proteomes" id="UP000314294">
    <property type="component" value="Unassembled WGS sequence"/>
</dbReference>
<feature type="region of interest" description="Disordered" evidence="1">
    <location>
        <begin position="27"/>
        <end position="50"/>
    </location>
</feature>
<evidence type="ECO:0000313" key="2">
    <source>
        <dbReference type="EMBL" id="TNN66514.1"/>
    </source>
</evidence>
<keyword evidence="3" id="KW-1185">Reference proteome</keyword>
<sequence length="112" mass="12149">MERLVELASAWAHSAFTMHTDACNRRGRPSYNAFSNTEPGNVQSPSDPRLPGEQVWGYTFGDTAEKSLIMVGVGNFLLLPGGLEPDEEERDRLKEASLLASDGSLGLGPSRL</sequence>
<reference evidence="2 3" key="1">
    <citation type="submission" date="2019-03" db="EMBL/GenBank/DDBJ databases">
        <title>First draft genome of Liparis tanakae, snailfish: a comprehensive survey of snailfish specific genes.</title>
        <authorList>
            <person name="Kim W."/>
            <person name="Song I."/>
            <person name="Jeong J.-H."/>
            <person name="Kim D."/>
            <person name="Kim S."/>
            <person name="Ryu S."/>
            <person name="Song J.Y."/>
            <person name="Lee S.K."/>
        </authorList>
    </citation>
    <scope>NUCLEOTIDE SEQUENCE [LARGE SCALE GENOMIC DNA]</scope>
    <source>
        <tissue evidence="2">Muscle</tissue>
    </source>
</reference>
<comment type="caution">
    <text evidence="2">The sequence shown here is derived from an EMBL/GenBank/DDBJ whole genome shotgun (WGS) entry which is preliminary data.</text>
</comment>
<organism evidence="2 3">
    <name type="scientific">Liparis tanakae</name>
    <name type="common">Tanaka's snailfish</name>
    <dbReference type="NCBI Taxonomy" id="230148"/>
    <lineage>
        <taxon>Eukaryota</taxon>
        <taxon>Metazoa</taxon>
        <taxon>Chordata</taxon>
        <taxon>Craniata</taxon>
        <taxon>Vertebrata</taxon>
        <taxon>Euteleostomi</taxon>
        <taxon>Actinopterygii</taxon>
        <taxon>Neopterygii</taxon>
        <taxon>Teleostei</taxon>
        <taxon>Neoteleostei</taxon>
        <taxon>Acanthomorphata</taxon>
        <taxon>Eupercaria</taxon>
        <taxon>Perciformes</taxon>
        <taxon>Cottioidei</taxon>
        <taxon>Cottales</taxon>
        <taxon>Liparidae</taxon>
        <taxon>Liparis</taxon>
    </lineage>
</organism>
<evidence type="ECO:0000256" key="1">
    <source>
        <dbReference type="SAM" id="MobiDB-lite"/>
    </source>
</evidence>
<feature type="compositionally biased region" description="Polar residues" evidence="1">
    <location>
        <begin position="32"/>
        <end position="46"/>
    </location>
</feature>
<proteinExistence type="predicted"/>
<dbReference type="AlphaFoldDB" id="A0A4Z2HNH9"/>
<name>A0A4Z2HNH9_9TELE</name>